<reference evidence="3" key="1">
    <citation type="submission" date="2022-10" db="EMBL/GenBank/DDBJ databases">
        <title>The complete genomes of actinobacterial strains from the NBC collection.</title>
        <authorList>
            <person name="Joergensen T.S."/>
            <person name="Alvarez Arevalo M."/>
            <person name="Sterndorff E.B."/>
            <person name="Faurdal D."/>
            <person name="Vuksanovic O."/>
            <person name="Mourched A.-S."/>
            <person name="Charusanti P."/>
            <person name="Shaw S."/>
            <person name="Blin K."/>
            <person name="Weber T."/>
        </authorList>
    </citation>
    <scope>NUCLEOTIDE SEQUENCE</scope>
    <source>
        <strain evidence="3">NBC_00248</strain>
    </source>
</reference>
<protein>
    <submittedName>
        <fullName evidence="3">Tetratricopeptide repeat protein</fullName>
    </submittedName>
</protein>
<dbReference type="PANTHER" id="PTHR19959:SF119">
    <property type="entry name" value="FUNGAL LIPASE-LIKE DOMAIN-CONTAINING PROTEIN"/>
    <property type="match status" value="1"/>
</dbReference>
<evidence type="ECO:0000313" key="4">
    <source>
        <dbReference type="Proteomes" id="UP001432039"/>
    </source>
</evidence>
<dbReference type="SUPFAM" id="SSF48452">
    <property type="entry name" value="TPR-like"/>
    <property type="match status" value="2"/>
</dbReference>
<sequence>MTLPPYPPDEPDEPEEPDGVQNIVVESGFAYGVIGADLHVFRDQGPLYLLTVHGQRPPVDPVDLRKQPSRMLTAAHRIVTFTGRGEERRALTAWREDPEQPGLAVKWLHGPGGQGKTRLADELAEQSIAEGWKVVHARHGAGSVHPPPGSQDLRLRFARGLLVVVDYADRWPASHLTWFLSNALLHQSVPTRVLMLARSLRPWDPVQAALATPPIRAGTSVTALLPVSATAGSAERTHMFTVARDCFGARYAVPPAELAAIEPPRSLAHSDFGLVLALHMAALVAVDAHCRKIVPPEGLADLSAYLLGRERLHWSGLCESGVLGFRTPVDVMARTVFGAALAGPLPRREGKAILGVLDLEGHPDRLLDDHAVCYPAEDARNVLEPLYPDRLCEDFLALMLPGHSIAHVAADSWSDEAVQQLLRRAADGSPPAHLPRAVTFLASAAAPGRWRHVTHCLAQAFLADPRLALDAGGAALSAVADAMDEPVLSAIDEVLPPDRHVDLDVAVAAVVARLVDLRLAEHPDPATTAALHAKLGYRTLHSGEYETSAAAYATCVRIRRELAESDPQMPGALAKALNNFGNALSHLGRSEEALAAYTEAVQIRRPLVPQEPGEHWRLFATELQNLGSTLSECGRHQEGHEAIAEAVGIRRALAAANSELFGADLAGPLTNLGDTLARIGRQQEALQAHLEAVSINRGSAAADPAAHEPDLAGALLNLSGLQLEIGLYEEGCMTAEEAVTIMRRLAHANPAVFEPELAGALTNLRICLSELGSMHRAREACTEAVAIHRRLAPALPDRFEPQLAAGLVNLAFHLHHDGQHVQAARAGQDARSLYQAMRARSVPFPAADYAGCLESLSTCLYAAGDRAAAVAPAADAVRERRGLAASGSTVEQAELADTLKRYGDWLGAADRGHEALAAYEEAVTLHHRVAGSGPAQLTHRTGHAKLLRSYGLRLSIEGLHREAYSATTDAVSAFRGIERHSPGHGTGELVLSLRQLGLILLWPQEPGPTEVPLRTRHRRRQGLEASAEAVSIRRRQAEADPDRFRPELTTELISFAQLRMAAGIKQKDALEAMSEAIQILQQLARSDPAAYGGRLAEAVAAGKSWQTS</sequence>
<dbReference type="Gene3D" id="1.25.40.10">
    <property type="entry name" value="Tetratricopeptide repeat domain"/>
    <property type="match status" value="3"/>
</dbReference>
<evidence type="ECO:0000256" key="2">
    <source>
        <dbReference type="SAM" id="MobiDB-lite"/>
    </source>
</evidence>
<feature type="region of interest" description="Disordered" evidence="2">
    <location>
        <begin position="1019"/>
        <end position="1038"/>
    </location>
</feature>
<dbReference type="InterPro" id="IPR011990">
    <property type="entry name" value="TPR-like_helical_dom_sf"/>
</dbReference>
<dbReference type="PANTHER" id="PTHR19959">
    <property type="entry name" value="KINESIN LIGHT CHAIN"/>
    <property type="match status" value="1"/>
</dbReference>
<evidence type="ECO:0000256" key="1">
    <source>
        <dbReference type="PROSITE-ProRule" id="PRU00339"/>
    </source>
</evidence>
<dbReference type="EMBL" id="CP108090">
    <property type="protein sequence ID" value="WUQ17170.1"/>
    <property type="molecule type" value="Genomic_DNA"/>
</dbReference>
<accession>A0ABZ1TMW1</accession>
<dbReference type="Proteomes" id="UP001432039">
    <property type="component" value="Chromosome"/>
</dbReference>
<organism evidence="3 4">
    <name type="scientific">Streptomyces virginiae</name>
    <name type="common">Streptomyces cinnamonensis</name>
    <dbReference type="NCBI Taxonomy" id="1961"/>
    <lineage>
        <taxon>Bacteria</taxon>
        <taxon>Bacillati</taxon>
        <taxon>Actinomycetota</taxon>
        <taxon>Actinomycetes</taxon>
        <taxon>Kitasatosporales</taxon>
        <taxon>Streptomycetaceae</taxon>
        <taxon>Streptomyces</taxon>
    </lineage>
</organism>
<proteinExistence type="predicted"/>
<dbReference type="SMART" id="SM00028">
    <property type="entry name" value="TPR"/>
    <property type="match status" value="3"/>
</dbReference>
<dbReference type="RefSeq" id="WP_328965397.1">
    <property type="nucleotide sequence ID" value="NZ_CP108090.1"/>
</dbReference>
<dbReference type="InterPro" id="IPR019734">
    <property type="entry name" value="TPR_rpt"/>
</dbReference>
<keyword evidence="4" id="KW-1185">Reference proteome</keyword>
<gene>
    <name evidence="3" type="ORF">OG517_40435</name>
</gene>
<keyword evidence="1" id="KW-0802">TPR repeat</keyword>
<dbReference type="Pfam" id="PF13374">
    <property type="entry name" value="TPR_10"/>
    <property type="match status" value="1"/>
</dbReference>
<name>A0ABZ1TMW1_STRVG</name>
<dbReference type="PROSITE" id="PS50005">
    <property type="entry name" value="TPR"/>
    <property type="match status" value="1"/>
</dbReference>
<evidence type="ECO:0000313" key="3">
    <source>
        <dbReference type="EMBL" id="WUQ17170.1"/>
    </source>
</evidence>
<feature type="repeat" description="TPR" evidence="1">
    <location>
        <begin position="574"/>
        <end position="607"/>
    </location>
</feature>